<dbReference type="EC" id="3.5.4.10" evidence="3 4"/>
<dbReference type="Pfam" id="PF07826">
    <property type="entry name" value="IMP_cyclohyd"/>
    <property type="match status" value="1"/>
</dbReference>
<comment type="function">
    <text evidence="3">Catalyzes the cyclization of 5-formylamidoimidazole-4-carboxamide ribonucleotide to IMP.</text>
</comment>
<evidence type="ECO:0000256" key="3">
    <source>
        <dbReference type="HAMAP-Rule" id="MF_00705"/>
    </source>
</evidence>
<dbReference type="Gene3D" id="3.60.20.20">
    <property type="entry name" value="Inosine monophosphate cyclohydrolase-like"/>
    <property type="match status" value="1"/>
</dbReference>
<evidence type="ECO:0000313" key="7">
    <source>
        <dbReference type="EMBL" id="UXH31303.1"/>
    </source>
</evidence>
<dbReference type="GO" id="GO:0003937">
    <property type="term" value="F:IMP cyclohydrolase activity"/>
    <property type="evidence" value="ECO:0007669"/>
    <property type="project" value="UniProtKB-UniRule"/>
</dbReference>
<keyword evidence="1 3" id="KW-0658">Purine biosynthesis</keyword>
<dbReference type="Proteomes" id="UP001369247">
    <property type="component" value="Unassembled WGS sequence"/>
</dbReference>
<evidence type="ECO:0000313" key="8">
    <source>
        <dbReference type="Proteomes" id="UP001369247"/>
    </source>
</evidence>
<dbReference type="RefSeq" id="WP_074359310.1">
    <property type="nucleotide sequence ID" value="NZ_CP104550.1"/>
</dbReference>
<keyword evidence="8" id="KW-1185">Reference proteome</keyword>
<comment type="pathway">
    <text evidence="3">Purine metabolism; IMP biosynthesis via de novo pathway; IMP from 5-formamido-1-(5-phospho-D-ribosyl)imidazole-4-carboxamide: step 1/1.</text>
</comment>
<keyword evidence="2 3" id="KW-0378">Hydrolase</keyword>
<dbReference type="EMBL" id="CP104550">
    <property type="protein sequence ID" value="UXH31303.1"/>
    <property type="molecule type" value="Genomic_DNA"/>
</dbReference>
<protein>
    <recommendedName>
        <fullName evidence="3 4">IMP cyclohydrolase</fullName>
        <ecNumber evidence="3 4">3.5.4.10</ecNumber>
    </recommendedName>
    <alternativeName>
        <fullName evidence="3">IMP synthase</fullName>
    </alternativeName>
    <alternativeName>
        <fullName evidence="3">Inosinicase</fullName>
    </alternativeName>
</protein>
<organism evidence="7">
    <name type="scientific">Methanothermobacter wolfeii</name>
    <name type="common">Methanobacterium wolfei</name>
    <dbReference type="NCBI Taxonomy" id="145261"/>
    <lineage>
        <taxon>Archaea</taxon>
        <taxon>Methanobacteriati</taxon>
        <taxon>Methanobacteriota</taxon>
        <taxon>Methanomada group</taxon>
        <taxon>Methanobacteria</taxon>
        <taxon>Methanobacteriales</taxon>
        <taxon>Methanobacteriaceae</taxon>
        <taxon>Methanothermobacter</taxon>
    </lineage>
</organism>
<dbReference type="InterPro" id="IPR020600">
    <property type="entry name" value="IMP_cyclohydrolase-like"/>
</dbReference>
<evidence type="ECO:0000256" key="4">
    <source>
        <dbReference type="NCBIfam" id="TIGR01922"/>
    </source>
</evidence>
<dbReference type="Proteomes" id="UP001065373">
    <property type="component" value="Chromosome"/>
</dbReference>
<accession>A0A9E7RU03</accession>
<dbReference type="NCBIfam" id="TIGR01922">
    <property type="entry name" value="purO_arch"/>
    <property type="match status" value="1"/>
</dbReference>
<dbReference type="PIRSF" id="PIRSF004866">
    <property type="entry name" value="IMP_cclhdr_arch"/>
    <property type="match status" value="1"/>
</dbReference>
<dbReference type="SUPFAM" id="SSF75569">
    <property type="entry name" value="Archaeal IMP cyclohydrolase PurO"/>
    <property type="match status" value="1"/>
</dbReference>
<dbReference type="EMBL" id="JAXUHJ010000005">
    <property type="protein sequence ID" value="MEJ8542350.1"/>
    <property type="molecule type" value="Genomic_DNA"/>
</dbReference>
<name>A0A9E7RU03_METWO</name>
<dbReference type="GO" id="GO:0006189">
    <property type="term" value="P:'de novo' IMP biosynthetic process"/>
    <property type="evidence" value="ECO:0007669"/>
    <property type="project" value="UniProtKB-UniRule"/>
</dbReference>
<evidence type="ECO:0000313" key="6">
    <source>
        <dbReference type="EMBL" id="MEJ8542350.1"/>
    </source>
</evidence>
<proteinExistence type="inferred from homology"/>
<gene>
    <name evidence="3 7" type="primary">purO</name>
    <name evidence="7" type="ORF">N5910_07100</name>
    <name evidence="6" type="ORF">U2150_02435</name>
</gene>
<dbReference type="InterPro" id="IPR036795">
    <property type="entry name" value="IMP_cyclohydrolase-like_sf"/>
</dbReference>
<reference evidence="6 8" key="2">
    <citation type="submission" date="2023-12" db="EMBL/GenBank/DDBJ databases">
        <title>Phenotypic and Genomic Characterization of Methanothermobacter wolfeii Strain BSEL, a CO2-Capturing Archaeon with Minimal Nutrient Requirements.</title>
        <authorList>
            <person name="Ale Enriquez F."/>
            <person name="Ahring B.K."/>
        </authorList>
    </citation>
    <scope>NUCLEOTIDE SEQUENCE [LARGE SCALE GENOMIC DNA]</scope>
    <source>
        <strain evidence="6 8">BSEL-1</strain>
    </source>
</reference>
<feature type="domain" description="Inosine monophosphate cyclohydrolase-like" evidence="5">
    <location>
        <begin position="2"/>
        <end position="193"/>
    </location>
</feature>
<dbReference type="GeneID" id="75107006"/>
<reference evidence="7" key="1">
    <citation type="submission" date="2022-09" db="EMBL/GenBank/DDBJ databases">
        <title>Characterization of three MwoI isoschizomers from sequenced genome and metagenomes.</title>
        <authorList>
            <person name="Fomenkov A."/>
            <person name="Xu S.Y."/>
            <person name="Roberts R.J."/>
        </authorList>
    </citation>
    <scope>NUCLEOTIDE SEQUENCE</scope>
    <source>
        <strain evidence="7">DSM 2970</strain>
    </source>
</reference>
<evidence type="ECO:0000259" key="5">
    <source>
        <dbReference type="Pfam" id="PF07826"/>
    </source>
</evidence>
<evidence type="ECO:0000256" key="2">
    <source>
        <dbReference type="ARBA" id="ARBA00022801"/>
    </source>
</evidence>
<dbReference type="AlphaFoldDB" id="A0A9E7RU03"/>
<comment type="similarity">
    <text evidence="3">Belongs to the archaeal IMP cyclohydrolase family.</text>
</comment>
<dbReference type="GeneID" id="58979034"/>
<dbReference type="KEGG" id="mwo:MWSIV6_1406"/>
<sequence>MYLGRILAAGRNSEGAFVAYRVSSRSFPNRTTKVFEDRVSVIPVEGHEGDVFRNPYIAYNCIRIVDDTAVVSNGAHTDTIADKIALGMNLKDAMGFSLLAMDYEKDELNTPRIAAAIDAREAFIGIVTADGITVKRIPDNESMYISTYEQIEPAPTQFEAADADEAAKFILEGGEFAGFTHPVTAAAAFNSGDGWKLSRV</sequence>
<dbReference type="NCBIfam" id="NF003167">
    <property type="entry name" value="PRK04151.1"/>
    <property type="match status" value="1"/>
</dbReference>
<dbReference type="InterPro" id="IPR010191">
    <property type="entry name" value="IMP_cyclohydrolase"/>
</dbReference>
<evidence type="ECO:0000256" key="1">
    <source>
        <dbReference type="ARBA" id="ARBA00022755"/>
    </source>
</evidence>
<comment type="catalytic activity">
    <reaction evidence="3">
        <text>IMP + H2O = 5-formamido-1-(5-phospho-D-ribosyl)imidazole-4-carboxamide</text>
        <dbReference type="Rhea" id="RHEA:18445"/>
        <dbReference type="ChEBI" id="CHEBI:15377"/>
        <dbReference type="ChEBI" id="CHEBI:58053"/>
        <dbReference type="ChEBI" id="CHEBI:58467"/>
        <dbReference type="EC" id="3.5.4.10"/>
    </reaction>
</comment>
<dbReference type="HAMAP" id="MF_00705">
    <property type="entry name" value="IMP_cyclohydrol"/>
    <property type="match status" value="1"/>
</dbReference>